<keyword evidence="4" id="KW-0862">Zinc</keyword>
<dbReference type="PROSITE" id="PS51294">
    <property type="entry name" value="HTH_MYB"/>
    <property type="match status" value="1"/>
</dbReference>
<protein>
    <recommendedName>
        <fullName evidence="13">Myb-like domain-containing protein</fullName>
    </recommendedName>
</protein>
<reference evidence="12" key="1">
    <citation type="journal article" date="2017" name="Plant J.">
        <title>The pomegranate (Punica granatum L.) genome and the genomics of punicalagin biosynthesis.</title>
        <authorList>
            <person name="Qin G."/>
            <person name="Xu C."/>
            <person name="Ming R."/>
            <person name="Tang H."/>
            <person name="Guyot R."/>
            <person name="Kramer E.M."/>
            <person name="Hu Y."/>
            <person name="Yi X."/>
            <person name="Qi Y."/>
            <person name="Xu X."/>
            <person name="Gao Z."/>
            <person name="Pan H."/>
            <person name="Jian J."/>
            <person name="Tian Y."/>
            <person name="Yue Z."/>
            <person name="Xu Y."/>
        </authorList>
    </citation>
    <scope>NUCLEOTIDE SEQUENCE [LARGE SCALE GENOMIC DNA]</scope>
    <source>
        <strain evidence="12">cv. Dabenzi</strain>
    </source>
</reference>
<feature type="compositionally biased region" description="Polar residues" evidence="7">
    <location>
        <begin position="175"/>
        <end position="207"/>
    </location>
</feature>
<keyword evidence="5" id="KW-0539">Nucleus</keyword>
<dbReference type="PROSITE" id="PS50016">
    <property type="entry name" value="ZF_PHD_2"/>
    <property type="match status" value="1"/>
</dbReference>
<dbReference type="Gene3D" id="3.30.40.10">
    <property type="entry name" value="Zinc/RING finger domain, C3HC4 (zinc finger)"/>
    <property type="match status" value="1"/>
</dbReference>
<evidence type="ECO:0000259" key="10">
    <source>
        <dbReference type="PROSITE" id="PS51294"/>
    </source>
</evidence>
<dbReference type="InterPro" id="IPR019786">
    <property type="entry name" value="Zinc_finger_PHD-type_CS"/>
</dbReference>
<organism evidence="11 12">
    <name type="scientific">Punica granatum</name>
    <name type="common">Pomegranate</name>
    <dbReference type="NCBI Taxonomy" id="22663"/>
    <lineage>
        <taxon>Eukaryota</taxon>
        <taxon>Viridiplantae</taxon>
        <taxon>Streptophyta</taxon>
        <taxon>Embryophyta</taxon>
        <taxon>Tracheophyta</taxon>
        <taxon>Spermatophyta</taxon>
        <taxon>Magnoliopsida</taxon>
        <taxon>eudicotyledons</taxon>
        <taxon>Gunneridae</taxon>
        <taxon>Pentapetalae</taxon>
        <taxon>rosids</taxon>
        <taxon>malvids</taxon>
        <taxon>Myrtales</taxon>
        <taxon>Lythraceae</taxon>
        <taxon>Punica</taxon>
    </lineage>
</organism>
<keyword evidence="2" id="KW-0479">Metal-binding</keyword>
<dbReference type="SUPFAM" id="SSF57903">
    <property type="entry name" value="FYVE/PHD zinc finger"/>
    <property type="match status" value="1"/>
</dbReference>
<accession>A0A218XE57</accession>
<dbReference type="Proteomes" id="UP000197138">
    <property type="component" value="Unassembled WGS sequence"/>
</dbReference>
<evidence type="ECO:0008006" key="13">
    <source>
        <dbReference type="Google" id="ProtNLM"/>
    </source>
</evidence>
<comment type="caution">
    <text evidence="11">The sequence shown here is derived from an EMBL/GenBank/DDBJ whole genome shotgun (WGS) entry which is preliminary data.</text>
</comment>
<feature type="compositionally biased region" description="Polar residues" evidence="7">
    <location>
        <begin position="110"/>
        <end position="165"/>
    </location>
</feature>
<dbReference type="PROSITE" id="PS01359">
    <property type="entry name" value="ZF_PHD_1"/>
    <property type="match status" value="1"/>
</dbReference>
<feature type="domain" description="Myb-like" evidence="9">
    <location>
        <begin position="261"/>
        <end position="322"/>
    </location>
</feature>
<comment type="subcellular location">
    <subcellularLocation>
        <location evidence="1">Nucleus</location>
    </subcellularLocation>
</comment>
<evidence type="ECO:0000256" key="1">
    <source>
        <dbReference type="ARBA" id="ARBA00004123"/>
    </source>
</evidence>
<evidence type="ECO:0000256" key="2">
    <source>
        <dbReference type="ARBA" id="ARBA00022723"/>
    </source>
</evidence>
<dbReference type="AlphaFoldDB" id="A0A218XE57"/>
<keyword evidence="3 6" id="KW-0863">Zinc-finger</keyword>
<dbReference type="InterPro" id="IPR001965">
    <property type="entry name" value="Znf_PHD"/>
</dbReference>
<evidence type="ECO:0000259" key="8">
    <source>
        <dbReference type="PROSITE" id="PS50016"/>
    </source>
</evidence>
<proteinExistence type="predicted"/>
<dbReference type="SMART" id="SM00717">
    <property type="entry name" value="SANT"/>
    <property type="match status" value="1"/>
</dbReference>
<evidence type="ECO:0000256" key="4">
    <source>
        <dbReference type="ARBA" id="ARBA00022833"/>
    </source>
</evidence>
<feature type="domain" description="PHD-type" evidence="8">
    <location>
        <begin position="20"/>
        <end position="71"/>
    </location>
</feature>
<evidence type="ECO:0000259" key="9">
    <source>
        <dbReference type="PROSITE" id="PS50090"/>
    </source>
</evidence>
<dbReference type="InterPro" id="IPR001005">
    <property type="entry name" value="SANT/Myb"/>
</dbReference>
<dbReference type="CDD" id="cd15489">
    <property type="entry name" value="PHD_SF"/>
    <property type="match status" value="1"/>
</dbReference>
<dbReference type="PROSITE" id="PS50090">
    <property type="entry name" value="MYB_LIKE"/>
    <property type="match status" value="1"/>
</dbReference>
<evidence type="ECO:0000256" key="3">
    <source>
        <dbReference type="ARBA" id="ARBA00022771"/>
    </source>
</evidence>
<dbReference type="InterPro" id="IPR013083">
    <property type="entry name" value="Znf_RING/FYVE/PHD"/>
</dbReference>
<dbReference type="InterPro" id="IPR019787">
    <property type="entry name" value="Znf_PHD-finger"/>
</dbReference>
<dbReference type="SUPFAM" id="SSF46689">
    <property type="entry name" value="Homeodomain-like"/>
    <property type="match status" value="1"/>
</dbReference>
<dbReference type="GO" id="GO:0008270">
    <property type="term" value="F:zinc ion binding"/>
    <property type="evidence" value="ECO:0007669"/>
    <property type="project" value="UniProtKB-KW"/>
</dbReference>
<evidence type="ECO:0000256" key="5">
    <source>
        <dbReference type="ARBA" id="ARBA00023242"/>
    </source>
</evidence>
<dbReference type="PANTHER" id="PTHR47863:SF4">
    <property type="entry name" value="RING_FYVE_PHD ZINC FINGER SUPERFAMILY PROTEIN"/>
    <property type="match status" value="1"/>
</dbReference>
<dbReference type="InterPro" id="IPR017930">
    <property type="entry name" value="Myb_dom"/>
</dbReference>
<sequence>MEKSGDGGSRGISGQEKSAVRVCVMCGRRKGDRMLGCAETDCPVAFHVKCYPREPKFDQSGKFYCPYCSYKRKTAKVEELKKKATQAILVLSDTVDVVGADRGKKRQKQSDASVSIRENQGNVPVSPEKQASATASGNGNQGNVPVSMEKQANATSSGKENQGNVPVSPEKLANASASGNENQGNVGASLEKQVNASSPRNENQGNDAVSPEKQADASASRNENQDNDVVSPEKAGSTAGKGPCLEKEVADADRKYVVISKPRRKRLKWTLQEEEILEEGVWKFSDKETKSVPWRKILEFGSGTFHSTRTPMDLKDKWKNMLRKNMMDKSLGKGPVEDENGEVSFTLNLFALLKFQIERIQGSPENGGEDAGVREER</sequence>
<dbReference type="SMART" id="SM00249">
    <property type="entry name" value="PHD"/>
    <property type="match status" value="1"/>
</dbReference>
<name>A0A218XE57_PUNGR</name>
<feature type="domain" description="HTH myb-type" evidence="10">
    <location>
        <begin position="261"/>
        <end position="326"/>
    </location>
</feature>
<feature type="region of interest" description="Disordered" evidence="7">
    <location>
        <begin position="101"/>
        <end position="243"/>
    </location>
</feature>
<gene>
    <name evidence="11" type="ORF">CDL15_Pgr012705</name>
</gene>
<evidence type="ECO:0000256" key="7">
    <source>
        <dbReference type="SAM" id="MobiDB-lite"/>
    </source>
</evidence>
<dbReference type="CDD" id="cd11660">
    <property type="entry name" value="SANT_TRF"/>
    <property type="match status" value="1"/>
</dbReference>
<evidence type="ECO:0000256" key="6">
    <source>
        <dbReference type="PROSITE-ProRule" id="PRU00146"/>
    </source>
</evidence>
<evidence type="ECO:0000313" key="12">
    <source>
        <dbReference type="Proteomes" id="UP000197138"/>
    </source>
</evidence>
<dbReference type="Gene3D" id="1.10.246.220">
    <property type="match status" value="1"/>
</dbReference>
<dbReference type="InterPro" id="IPR011011">
    <property type="entry name" value="Znf_FYVE_PHD"/>
</dbReference>
<dbReference type="InterPro" id="IPR009057">
    <property type="entry name" value="Homeodomain-like_sf"/>
</dbReference>
<evidence type="ECO:0000313" key="11">
    <source>
        <dbReference type="EMBL" id="OWM83224.1"/>
    </source>
</evidence>
<dbReference type="EMBL" id="MTKT01001932">
    <property type="protein sequence ID" value="OWM83224.1"/>
    <property type="molecule type" value="Genomic_DNA"/>
</dbReference>
<dbReference type="PANTHER" id="PTHR47863">
    <property type="entry name" value="RING/FYVE/PHD ZINC FINGER SUPERFAMILY PROTEIN"/>
    <property type="match status" value="1"/>
</dbReference>
<dbReference type="GO" id="GO:0005634">
    <property type="term" value="C:nucleus"/>
    <property type="evidence" value="ECO:0007669"/>
    <property type="project" value="UniProtKB-SubCell"/>
</dbReference>